<keyword evidence="5" id="KW-1185">Reference proteome</keyword>
<sequence length="195" mass="20280">MDISRNEGEAASLAKPPASKASKASKDGYWKKVSGRQLPAFFSEIREEAGAALPCVFVCIGTDRSTGDALGPLVGSMLAEAGYSVIGTLEHPCDASNLVQRLAEIPAEVPVVGIDACLGQPSSVGLYQVSNRPIFPGKSLGKNLPLVGDYTVAAIVNADGPRQYAVLQTTSLNRVIGMAREIAAAVQAAFPPVRA</sequence>
<dbReference type="InterPro" id="IPR009665">
    <property type="entry name" value="YyaC"/>
</dbReference>
<dbReference type="RefSeq" id="WP_042234554.1">
    <property type="nucleotide sequence ID" value="NZ_CP026520.1"/>
</dbReference>
<evidence type="ECO:0000256" key="1">
    <source>
        <dbReference type="SAM" id="MobiDB-lite"/>
    </source>
</evidence>
<reference evidence="2 5" key="2">
    <citation type="submission" date="2022-05" db="EMBL/GenBank/DDBJ databases">
        <title>Genome Sequencing of Bee-Associated Microbes.</title>
        <authorList>
            <person name="Dunlap C."/>
        </authorList>
    </citation>
    <scope>NUCLEOTIDE SEQUENCE [LARGE SCALE GENOMIC DNA]</scope>
    <source>
        <strain evidence="2 5">NRRL B-23120</strain>
    </source>
</reference>
<keyword evidence="3" id="KW-0378">Hydrolase</keyword>
<reference evidence="3 4" key="1">
    <citation type="submission" date="2018-01" db="EMBL/GenBank/DDBJ databases">
        <title>The whole genome sequencing and assembly of Paenibacillus chitinolyticus KCCM 41400 strain.</title>
        <authorList>
            <person name="Kim J.-Y."/>
            <person name="Park M.-K."/>
            <person name="Lee Y.-J."/>
            <person name="Yi H."/>
            <person name="Bahn Y.-S."/>
            <person name="Kim J.F."/>
            <person name="Lee D.-W."/>
        </authorList>
    </citation>
    <scope>NUCLEOTIDE SEQUENCE [LARGE SCALE GENOMIC DNA]</scope>
    <source>
        <strain evidence="3 4">KCCM 41400</strain>
    </source>
</reference>
<dbReference type="AlphaFoldDB" id="A0A410X310"/>
<evidence type="ECO:0000313" key="4">
    <source>
        <dbReference type="Proteomes" id="UP000288943"/>
    </source>
</evidence>
<dbReference type="Proteomes" id="UP001527202">
    <property type="component" value="Unassembled WGS sequence"/>
</dbReference>
<evidence type="ECO:0000313" key="5">
    <source>
        <dbReference type="Proteomes" id="UP001527202"/>
    </source>
</evidence>
<feature type="compositionally biased region" description="Low complexity" evidence="1">
    <location>
        <begin position="10"/>
        <end position="22"/>
    </location>
</feature>
<name>A0A410X310_9BACL</name>
<dbReference type="GeneID" id="95378309"/>
<evidence type="ECO:0000313" key="2">
    <source>
        <dbReference type="EMBL" id="MCY9595240.1"/>
    </source>
</evidence>
<dbReference type="SUPFAM" id="SSF53163">
    <property type="entry name" value="HybD-like"/>
    <property type="match status" value="1"/>
</dbReference>
<evidence type="ECO:0000313" key="3">
    <source>
        <dbReference type="EMBL" id="QAV20995.1"/>
    </source>
</evidence>
<protein>
    <submittedName>
        <fullName evidence="3">Spore protease YyaC</fullName>
    </submittedName>
</protein>
<dbReference type="Proteomes" id="UP000288943">
    <property type="component" value="Chromosome"/>
</dbReference>
<dbReference type="GO" id="GO:0006508">
    <property type="term" value="P:proteolysis"/>
    <property type="evidence" value="ECO:0007669"/>
    <property type="project" value="UniProtKB-KW"/>
</dbReference>
<dbReference type="EMBL" id="CP026520">
    <property type="protein sequence ID" value="QAV20995.1"/>
    <property type="molecule type" value="Genomic_DNA"/>
</dbReference>
<gene>
    <name evidence="3" type="primary">yyaC</name>
    <name evidence="2" type="ORF">M5X16_05570</name>
    <name evidence="3" type="ORF">PC41400_26320</name>
</gene>
<accession>A0A410X310</accession>
<dbReference type="KEGG" id="pchi:PC41400_26320"/>
<organism evidence="3 4">
    <name type="scientific">Paenibacillus chitinolyticus</name>
    <dbReference type="NCBI Taxonomy" id="79263"/>
    <lineage>
        <taxon>Bacteria</taxon>
        <taxon>Bacillati</taxon>
        <taxon>Bacillota</taxon>
        <taxon>Bacilli</taxon>
        <taxon>Bacillales</taxon>
        <taxon>Paenibacillaceae</taxon>
        <taxon>Paenibacillus</taxon>
    </lineage>
</organism>
<dbReference type="InterPro" id="IPR023430">
    <property type="entry name" value="Pept_HybD-like_dom_sf"/>
</dbReference>
<proteinExistence type="predicted"/>
<dbReference type="OrthoDB" id="9815953at2"/>
<feature type="region of interest" description="Disordered" evidence="1">
    <location>
        <begin position="1"/>
        <end position="26"/>
    </location>
</feature>
<keyword evidence="3" id="KW-0645">Protease</keyword>
<dbReference type="Pfam" id="PF06866">
    <property type="entry name" value="DUF1256"/>
    <property type="match status" value="1"/>
</dbReference>
<dbReference type="EMBL" id="JAMDMJ010000006">
    <property type="protein sequence ID" value="MCY9595240.1"/>
    <property type="molecule type" value="Genomic_DNA"/>
</dbReference>
<dbReference type="NCBIfam" id="TIGR02841">
    <property type="entry name" value="spore_YyaC"/>
    <property type="match status" value="1"/>
</dbReference>
<dbReference type="GO" id="GO:0008233">
    <property type="term" value="F:peptidase activity"/>
    <property type="evidence" value="ECO:0007669"/>
    <property type="project" value="UniProtKB-KW"/>
</dbReference>